<dbReference type="EMBL" id="JAINDJ010000006">
    <property type="protein sequence ID" value="KAG9444451.1"/>
    <property type="molecule type" value="Genomic_DNA"/>
</dbReference>
<evidence type="ECO:0000313" key="2">
    <source>
        <dbReference type="EMBL" id="KAG9444451.1"/>
    </source>
</evidence>
<evidence type="ECO:0000313" key="3">
    <source>
        <dbReference type="Proteomes" id="UP000825729"/>
    </source>
</evidence>
<sequence>MTTGRINQVASSEDRDAAARVGASAPRPRARGVDGLAKVRRSNSFENPTKSVGTAAFTRVHEQSGVRRSERTRRETKSGGK</sequence>
<reference evidence="2 3" key="1">
    <citation type="submission" date="2021-07" db="EMBL/GenBank/DDBJ databases">
        <title>The Aristolochia fimbriata genome: insights into angiosperm evolution, floral development and chemical biosynthesis.</title>
        <authorList>
            <person name="Jiao Y."/>
        </authorList>
    </citation>
    <scope>NUCLEOTIDE SEQUENCE [LARGE SCALE GENOMIC DNA]</scope>
    <source>
        <strain evidence="2">IBCAS-2021</strain>
        <tissue evidence="2">Leaf</tissue>
    </source>
</reference>
<feature type="compositionally biased region" description="Polar residues" evidence="1">
    <location>
        <begin position="1"/>
        <end position="11"/>
    </location>
</feature>
<organism evidence="2 3">
    <name type="scientific">Aristolochia fimbriata</name>
    <name type="common">White veined hardy Dutchman's pipe vine</name>
    <dbReference type="NCBI Taxonomy" id="158543"/>
    <lineage>
        <taxon>Eukaryota</taxon>
        <taxon>Viridiplantae</taxon>
        <taxon>Streptophyta</taxon>
        <taxon>Embryophyta</taxon>
        <taxon>Tracheophyta</taxon>
        <taxon>Spermatophyta</taxon>
        <taxon>Magnoliopsida</taxon>
        <taxon>Magnoliidae</taxon>
        <taxon>Piperales</taxon>
        <taxon>Aristolochiaceae</taxon>
        <taxon>Aristolochia</taxon>
    </lineage>
</organism>
<dbReference type="Proteomes" id="UP000825729">
    <property type="component" value="Unassembled WGS sequence"/>
</dbReference>
<feature type="compositionally biased region" description="Polar residues" evidence="1">
    <location>
        <begin position="42"/>
        <end position="52"/>
    </location>
</feature>
<feature type="compositionally biased region" description="Basic and acidic residues" evidence="1">
    <location>
        <begin position="59"/>
        <end position="81"/>
    </location>
</feature>
<comment type="caution">
    <text evidence="2">The sequence shown here is derived from an EMBL/GenBank/DDBJ whole genome shotgun (WGS) entry which is preliminary data.</text>
</comment>
<keyword evidence="3" id="KW-1185">Reference proteome</keyword>
<protein>
    <submittedName>
        <fullName evidence="2">Uncharacterized protein</fullName>
    </submittedName>
</protein>
<gene>
    <name evidence="2" type="ORF">H6P81_015791</name>
</gene>
<evidence type="ECO:0000256" key="1">
    <source>
        <dbReference type="SAM" id="MobiDB-lite"/>
    </source>
</evidence>
<name>A0AAV7E9J6_ARIFI</name>
<dbReference type="AlphaFoldDB" id="A0AAV7E9J6"/>
<accession>A0AAV7E9J6</accession>
<proteinExistence type="predicted"/>
<feature type="region of interest" description="Disordered" evidence="1">
    <location>
        <begin position="1"/>
        <end position="81"/>
    </location>
</feature>